<dbReference type="InterPro" id="IPR001593">
    <property type="entry name" value="Ribosomal_eS1"/>
</dbReference>
<evidence type="ECO:0000313" key="6">
    <source>
        <dbReference type="EMBL" id="CAI9966176.1"/>
    </source>
</evidence>
<dbReference type="PANTHER" id="PTHR11830">
    <property type="entry name" value="40S RIBOSOMAL PROTEIN S3A"/>
    <property type="match status" value="1"/>
</dbReference>
<sequence>MAIGNNSNKKKKIIVRTKPDPYLRKEWYNVRAPTMFKHNDICQTPVLKTAGLRVSSECIKGRVYTANLGDLAENEAVNGNINFQFKAMETKENNSLTDFFGYTVTRHKYQSLFRKGCSRISCVSDVTTKDGYQLRVFGIAFTERTEKQHKINCYAKTSQIKNVRKIMNTKVQEEIKNSSMAQVMAKLAGQSIDEKMNSNASKVVLLRDVLIQRVKLVQAPRFDSEKFASLYSGVASEFGKKVEKKE</sequence>
<dbReference type="EMBL" id="CATOUU010000635">
    <property type="protein sequence ID" value="CAI9936325.1"/>
    <property type="molecule type" value="Genomic_DNA"/>
</dbReference>
<evidence type="ECO:0000313" key="5">
    <source>
        <dbReference type="EMBL" id="CAI9936325.1"/>
    </source>
</evidence>
<comment type="caution">
    <text evidence="6">The sequence shown here is derived from an EMBL/GenBank/DDBJ whole genome shotgun (WGS) entry which is preliminary data.</text>
</comment>
<organism evidence="6">
    <name type="scientific">Hexamita inflata</name>
    <dbReference type="NCBI Taxonomy" id="28002"/>
    <lineage>
        <taxon>Eukaryota</taxon>
        <taxon>Metamonada</taxon>
        <taxon>Diplomonadida</taxon>
        <taxon>Hexamitidae</taxon>
        <taxon>Hexamitinae</taxon>
        <taxon>Hexamita</taxon>
    </lineage>
</organism>
<dbReference type="GO" id="GO:0006412">
    <property type="term" value="P:translation"/>
    <property type="evidence" value="ECO:0007669"/>
    <property type="project" value="UniProtKB-UniRule"/>
</dbReference>
<dbReference type="InterPro" id="IPR027500">
    <property type="entry name" value="Ribosomal_eS1_euk"/>
</dbReference>
<keyword evidence="2 4" id="KW-0689">Ribosomal protein</keyword>
<evidence type="ECO:0000256" key="2">
    <source>
        <dbReference type="ARBA" id="ARBA00022980"/>
    </source>
</evidence>
<protein>
    <recommendedName>
        <fullName evidence="4">Small ribosomal subunit protein eS1</fullName>
    </recommendedName>
</protein>
<keyword evidence="1 4" id="KW-0963">Cytoplasm</keyword>
<comment type="subunit">
    <text evidence="4">Component of the small ribosomal subunit. Mature ribosomes consist of a small (40S) and a large (60S) subunit. The 40S subunit contains about 33 different proteins and 1 molecule of RNA (18S). The 60S subunit contains about 49 different proteins and 3 molecules of RNA (25S, 5.8S and 5S).</text>
</comment>
<dbReference type="HAMAP" id="MF_03122">
    <property type="entry name" value="Ribosomal_eS1_euk"/>
    <property type="match status" value="1"/>
</dbReference>
<dbReference type="EMBL" id="CAXDID020000267">
    <property type="protein sequence ID" value="CAL6067315.1"/>
    <property type="molecule type" value="Genomic_DNA"/>
</dbReference>
<dbReference type="EMBL" id="CAXDID020000059">
    <property type="protein sequence ID" value="CAL6009519.1"/>
    <property type="molecule type" value="Genomic_DNA"/>
</dbReference>
<reference evidence="7 10" key="2">
    <citation type="submission" date="2024-07" db="EMBL/GenBank/DDBJ databases">
        <authorList>
            <person name="Akdeniz Z."/>
        </authorList>
    </citation>
    <scope>NUCLEOTIDE SEQUENCE [LARGE SCALE GENOMIC DNA]</scope>
</reference>
<dbReference type="EMBL" id="CAXDID020000009">
    <property type="protein sequence ID" value="CAL5978198.1"/>
    <property type="molecule type" value="Genomic_DNA"/>
</dbReference>
<feature type="initiator methionine" description="Removed" evidence="4">
    <location>
        <position position="1"/>
    </location>
</feature>
<gene>
    <name evidence="8" type="ORF">HINF_LOCUS21643</name>
    <name evidence="5" type="ORF">HINF_LOCUS23970</name>
    <name evidence="7" type="ORF">HINF_LOCUS4661</name>
    <name evidence="9" type="ORF">HINF_LOCUS52964</name>
    <name evidence="6" type="ORF">HINF_LOCUS53821</name>
</gene>
<dbReference type="AlphaFoldDB" id="A0AA86UVD0"/>
<dbReference type="GO" id="GO:0022627">
    <property type="term" value="C:cytosolic small ribosomal subunit"/>
    <property type="evidence" value="ECO:0007669"/>
    <property type="project" value="UniProtKB-UniRule"/>
</dbReference>
<evidence type="ECO:0000313" key="9">
    <source>
        <dbReference type="EMBL" id="CAL6067315.1"/>
    </source>
</evidence>
<dbReference type="Proteomes" id="UP001642409">
    <property type="component" value="Unassembled WGS sequence"/>
</dbReference>
<proteinExistence type="inferred from homology"/>
<accession>A0AA86UVD0</accession>
<dbReference type="Pfam" id="PF01015">
    <property type="entry name" value="Ribosomal_S3Ae"/>
    <property type="match status" value="1"/>
</dbReference>
<evidence type="ECO:0000256" key="3">
    <source>
        <dbReference type="ARBA" id="ARBA00023274"/>
    </source>
</evidence>
<reference evidence="6" key="1">
    <citation type="submission" date="2023-06" db="EMBL/GenBank/DDBJ databases">
        <authorList>
            <person name="Kurt Z."/>
        </authorList>
    </citation>
    <scope>NUCLEOTIDE SEQUENCE</scope>
</reference>
<dbReference type="GO" id="GO:0003735">
    <property type="term" value="F:structural constituent of ribosome"/>
    <property type="evidence" value="ECO:0007669"/>
    <property type="project" value="UniProtKB-UniRule"/>
</dbReference>
<evidence type="ECO:0000313" key="10">
    <source>
        <dbReference type="Proteomes" id="UP001642409"/>
    </source>
</evidence>
<evidence type="ECO:0000256" key="4">
    <source>
        <dbReference type="HAMAP-Rule" id="MF_03122"/>
    </source>
</evidence>
<comment type="subcellular location">
    <subcellularLocation>
        <location evidence="4">Cytoplasm</location>
    </subcellularLocation>
</comment>
<dbReference type="SMART" id="SM01397">
    <property type="entry name" value="Ribosomal_S3Ae"/>
    <property type="match status" value="1"/>
</dbReference>
<comment type="similarity">
    <text evidence="4">Belongs to the eukaryotic ribosomal protein eS1 family.</text>
</comment>
<name>A0AA86UVD0_9EUKA</name>
<dbReference type="EMBL" id="CATOUU010000998">
    <property type="protein sequence ID" value="CAI9966176.1"/>
    <property type="molecule type" value="Genomic_DNA"/>
</dbReference>
<evidence type="ECO:0000313" key="8">
    <source>
        <dbReference type="EMBL" id="CAL6009519.1"/>
    </source>
</evidence>
<evidence type="ECO:0000256" key="1">
    <source>
        <dbReference type="ARBA" id="ARBA00022490"/>
    </source>
</evidence>
<evidence type="ECO:0000313" key="7">
    <source>
        <dbReference type="EMBL" id="CAL5978198.1"/>
    </source>
</evidence>
<keyword evidence="10" id="KW-1185">Reference proteome</keyword>
<keyword evidence="3 4" id="KW-0687">Ribonucleoprotein</keyword>